<dbReference type="Pfam" id="PF06062">
    <property type="entry name" value="UPF0231"/>
    <property type="match status" value="1"/>
</dbReference>
<dbReference type="STRING" id="484498.SAMN05421686_10643"/>
<dbReference type="AlphaFoldDB" id="A0A1N7MXF1"/>
<keyword evidence="3" id="KW-1185">Reference proteome</keyword>
<organism evidence="2 3">
    <name type="scientific">Thalassolituus maritimus</name>
    <dbReference type="NCBI Taxonomy" id="484498"/>
    <lineage>
        <taxon>Bacteria</taxon>
        <taxon>Pseudomonadati</taxon>
        <taxon>Pseudomonadota</taxon>
        <taxon>Gammaproteobacteria</taxon>
        <taxon>Oceanospirillales</taxon>
        <taxon>Oceanospirillaceae</taxon>
        <taxon>Thalassolituus</taxon>
    </lineage>
</organism>
<evidence type="ECO:0000256" key="1">
    <source>
        <dbReference type="ARBA" id="ARBA00005367"/>
    </source>
</evidence>
<evidence type="ECO:0000313" key="3">
    <source>
        <dbReference type="Proteomes" id="UP000185639"/>
    </source>
</evidence>
<comment type="similarity">
    <text evidence="1">Belongs to the UPF0231 family.</text>
</comment>
<reference evidence="3" key="1">
    <citation type="submission" date="2017-01" db="EMBL/GenBank/DDBJ databases">
        <authorList>
            <person name="Varghese N."/>
            <person name="Submissions S."/>
        </authorList>
    </citation>
    <scope>NUCLEOTIDE SEQUENCE [LARGE SCALE GENOMIC DNA]</scope>
    <source>
        <strain evidence="3">DSM 24913</strain>
    </source>
</reference>
<dbReference type="RefSeq" id="WP_076515850.1">
    <property type="nucleotide sequence ID" value="NZ_FTOH01000006.1"/>
</dbReference>
<dbReference type="OrthoDB" id="5739292at2"/>
<dbReference type="EMBL" id="FTOH01000006">
    <property type="protein sequence ID" value="SIS90786.1"/>
    <property type="molecule type" value="Genomic_DNA"/>
</dbReference>
<gene>
    <name evidence="2" type="ORF">SAMN05421686_10643</name>
</gene>
<evidence type="ECO:0000313" key="2">
    <source>
        <dbReference type="EMBL" id="SIS90786.1"/>
    </source>
</evidence>
<dbReference type="InterPro" id="IPR008249">
    <property type="entry name" value="UPF0231"/>
</dbReference>
<accession>A0A1N7MXF1</accession>
<sequence length="118" mass="13351">MDHEFCYDESGELVVRLDMGQEVTALWLNTDIIPKRDMTFALLDLINDLESGTFNEKLLATPKFEVMFSEGEVNVTRLTSDSDDDLDEDAGLSTMELTSGCGLEDLKAVVESWIQFRY</sequence>
<protein>
    <submittedName>
        <fullName evidence="2">Uncharacterized protein</fullName>
    </submittedName>
</protein>
<proteinExistence type="inferred from homology"/>
<name>A0A1N7MXF1_9GAMM</name>
<dbReference type="Proteomes" id="UP000185639">
    <property type="component" value="Unassembled WGS sequence"/>
</dbReference>